<dbReference type="STRING" id="1886670.PTI45_04055"/>
<proteinExistence type="inferred from homology"/>
<protein>
    <submittedName>
        <fullName evidence="4">Putative membrane protein YbfM</fullName>
    </submittedName>
</protein>
<reference evidence="4 5" key="1">
    <citation type="submission" date="2016-08" db="EMBL/GenBank/DDBJ databases">
        <title>Genome sequencing of Paenibacillus sp. TI45-13ar, isolated from Korean traditional nuruk.</title>
        <authorList>
            <person name="Kim S.-J."/>
        </authorList>
    </citation>
    <scope>NUCLEOTIDE SEQUENCE [LARGE SCALE GENOMIC DNA]</scope>
    <source>
        <strain evidence="4 5">TI45-13ar</strain>
    </source>
</reference>
<evidence type="ECO:0000313" key="5">
    <source>
        <dbReference type="Proteomes" id="UP000094578"/>
    </source>
</evidence>
<comment type="similarity">
    <text evidence="1">Belongs to the DedA family.</text>
</comment>
<evidence type="ECO:0000256" key="2">
    <source>
        <dbReference type="SAM" id="Phobius"/>
    </source>
</evidence>
<dbReference type="GO" id="GO:0005886">
    <property type="term" value="C:plasma membrane"/>
    <property type="evidence" value="ECO:0007669"/>
    <property type="project" value="TreeGrafter"/>
</dbReference>
<keyword evidence="2" id="KW-0472">Membrane</keyword>
<evidence type="ECO:0000256" key="1">
    <source>
        <dbReference type="ARBA" id="ARBA00010792"/>
    </source>
</evidence>
<evidence type="ECO:0000313" key="4">
    <source>
        <dbReference type="EMBL" id="ODP26215.1"/>
    </source>
</evidence>
<feature type="domain" description="VTT" evidence="3">
    <location>
        <begin position="32"/>
        <end position="158"/>
    </location>
</feature>
<organism evidence="4 5">
    <name type="scientific">Paenibacillus nuruki</name>
    <dbReference type="NCBI Taxonomy" id="1886670"/>
    <lineage>
        <taxon>Bacteria</taxon>
        <taxon>Bacillati</taxon>
        <taxon>Bacillota</taxon>
        <taxon>Bacilli</taxon>
        <taxon>Bacillales</taxon>
        <taxon>Paenibacillaceae</taxon>
        <taxon>Paenibacillus</taxon>
    </lineage>
</organism>
<evidence type="ECO:0000259" key="3">
    <source>
        <dbReference type="Pfam" id="PF09335"/>
    </source>
</evidence>
<name>A0A1E3KZ86_9BACL</name>
<feature type="transmembrane region" description="Helical" evidence="2">
    <location>
        <begin position="174"/>
        <end position="192"/>
    </location>
</feature>
<gene>
    <name evidence="4" type="ORF">PTI45_04055</name>
</gene>
<sequence>MQLIHYIESLFTDHGYLVLFLGLLLEFIALPFPGETTMGYAGYLSYMGRLNMALLLLCAFAGTTIGMTITYFIGRKAGLPFLRKYGKWLLLPESKLDKAQSWFGKYGYTLVFFGYFIPGVRHFTGYFSGVMNFKFWRFAAYSYSGALIWVGVFLALGRIFGPQWTMVFHWIHEYSFEAIAIIVVLILFFILVKFRRRLGIALVNRFGKKKPDDSAGE</sequence>
<dbReference type="InterPro" id="IPR032816">
    <property type="entry name" value="VTT_dom"/>
</dbReference>
<keyword evidence="5" id="KW-1185">Reference proteome</keyword>
<dbReference type="InterPro" id="IPR051311">
    <property type="entry name" value="DedA_domain"/>
</dbReference>
<dbReference type="PATRIC" id="fig|1886670.3.peg.4084"/>
<dbReference type="Proteomes" id="UP000094578">
    <property type="component" value="Unassembled WGS sequence"/>
</dbReference>
<dbReference type="Pfam" id="PF09335">
    <property type="entry name" value="VTT_dom"/>
    <property type="match status" value="1"/>
</dbReference>
<dbReference type="RefSeq" id="WP_069329387.1">
    <property type="nucleotide sequence ID" value="NZ_MDER01000086.1"/>
</dbReference>
<accession>A0A1E3KZ86</accession>
<dbReference type="EMBL" id="MDER01000086">
    <property type="protein sequence ID" value="ODP26215.1"/>
    <property type="molecule type" value="Genomic_DNA"/>
</dbReference>
<keyword evidence="2" id="KW-0812">Transmembrane</keyword>
<feature type="transmembrane region" description="Helical" evidence="2">
    <location>
        <begin position="15"/>
        <end position="32"/>
    </location>
</feature>
<dbReference type="PANTHER" id="PTHR42709:SF9">
    <property type="entry name" value="ALKALINE PHOSPHATASE LIKE PROTEIN"/>
    <property type="match status" value="1"/>
</dbReference>
<feature type="transmembrane region" description="Helical" evidence="2">
    <location>
        <begin position="53"/>
        <end position="73"/>
    </location>
</feature>
<keyword evidence="2" id="KW-1133">Transmembrane helix</keyword>
<comment type="caution">
    <text evidence="4">The sequence shown here is derived from an EMBL/GenBank/DDBJ whole genome shotgun (WGS) entry which is preliminary data.</text>
</comment>
<dbReference type="AlphaFoldDB" id="A0A1E3KZ86"/>
<dbReference type="PANTHER" id="PTHR42709">
    <property type="entry name" value="ALKALINE PHOSPHATASE LIKE PROTEIN"/>
    <property type="match status" value="1"/>
</dbReference>
<feature type="transmembrane region" description="Helical" evidence="2">
    <location>
        <begin position="106"/>
        <end position="123"/>
    </location>
</feature>
<feature type="transmembrane region" description="Helical" evidence="2">
    <location>
        <begin position="135"/>
        <end position="154"/>
    </location>
</feature>